<dbReference type="Proteomes" id="UP001153076">
    <property type="component" value="Unassembled WGS sequence"/>
</dbReference>
<dbReference type="PANTHER" id="PTHR31286">
    <property type="entry name" value="GLYCINE-RICH CELL WALL STRUCTURAL PROTEIN 1.8-LIKE"/>
    <property type="match status" value="1"/>
</dbReference>
<protein>
    <recommendedName>
        <fullName evidence="5">CCHC-type domain-containing protein</fullName>
    </recommendedName>
</protein>
<accession>A0A9Q1JWH6</accession>
<evidence type="ECO:0000313" key="4">
    <source>
        <dbReference type="Proteomes" id="UP001153076"/>
    </source>
</evidence>
<dbReference type="SUPFAM" id="SSF56219">
    <property type="entry name" value="DNase I-like"/>
    <property type="match status" value="1"/>
</dbReference>
<dbReference type="PANTHER" id="PTHR31286:SF178">
    <property type="entry name" value="DUF4283 DOMAIN-CONTAINING PROTEIN"/>
    <property type="match status" value="1"/>
</dbReference>
<evidence type="ECO:0000259" key="2">
    <source>
        <dbReference type="Pfam" id="PF14392"/>
    </source>
</evidence>
<feature type="domain" description="DUF4283" evidence="1">
    <location>
        <begin position="1"/>
        <end position="54"/>
    </location>
</feature>
<evidence type="ECO:0000259" key="1">
    <source>
        <dbReference type="Pfam" id="PF14111"/>
    </source>
</evidence>
<evidence type="ECO:0008006" key="5">
    <source>
        <dbReference type="Google" id="ProtNLM"/>
    </source>
</evidence>
<organism evidence="3 4">
    <name type="scientific">Carnegiea gigantea</name>
    <dbReference type="NCBI Taxonomy" id="171969"/>
    <lineage>
        <taxon>Eukaryota</taxon>
        <taxon>Viridiplantae</taxon>
        <taxon>Streptophyta</taxon>
        <taxon>Embryophyta</taxon>
        <taxon>Tracheophyta</taxon>
        <taxon>Spermatophyta</taxon>
        <taxon>Magnoliopsida</taxon>
        <taxon>eudicotyledons</taxon>
        <taxon>Gunneridae</taxon>
        <taxon>Pentapetalae</taxon>
        <taxon>Caryophyllales</taxon>
        <taxon>Cactineae</taxon>
        <taxon>Cactaceae</taxon>
        <taxon>Cactoideae</taxon>
        <taxon>Echinocereeae</taxon>
        <taxon>Carnegiea</taxon>
    </lineage>
</organism>
<dbReference type="AlphaFoldDB" id="A0A9Q1JWH6"/>
<comment type="caution">
    <text evidence="3">The sequence shown here is derived from an EMBL/GenBank/DDBJ whole genome shotgun (WGS) entry which is preliminary data.</text>
</comment>
<dbReference type="InterPro" id="IPR040256">
    <property type="entry name" value="At4g02000-like"/>
</dbReference>
<feature type="domain" description="Zinc knuckle CX2CX4HX4C" evidence="2">
    <location>
        <begin position="121"/>
        <end position="167"/>
    </location>
</feature>
<dbReference type="OrthoDB" id="1750606at2759"/>
<dbReference type="InterPro" id="IPR025558">
    <property type="entry name" value="DUF4283"/>
</dbReference>
<sequence length="349" mass="39935">MKNVLKNVWRLPKRVIIRDLDKNRFAFQFFSAANKAHVLNEGPWAFDGNILLLREPMGLEQPSEVEFSKARFWVKAMHVPPLKQTSSFAKAMGDNLGTLINCDDSNLYYAADKSVNFQVDVDVTKPLRRGIRVMVQGKPLWITFKYVKLPKFCYGCDRLGHTLEGCETVDPSTDKALLQYGPIPGSLSIPPPDTLANIALDEPLTIEPGTDAFKKETARQGQKCLNYSGYDYTWWNHRDDDRSVEERLDWYCASIEWFLLFSMAKNVHVDAKLSDHLLIILNLRSKEARSCRVKRSFEFENMWALDKDCEDVIKSAWKVDITSSNIGMVEENLDACAKALARWNSSFFS</sequence>
<reference evidence="3" key="1">
    <citation type="submission" date="2022-04" db="EMBL/GenBank/DDBJ databases">
        <title>Carnegiea gigantea Genome sequencing and assembly v2.</title>
        <authorList>
            <person name="Copetti D."/>
            <person name="Sanderson M.J."/>
            <person name="Burquez A."/>
            <person name="Wojciechowski M.F."/>
        </authorList>
    </citation>
    <scope>NUCLEOTIDE SEQUENCE</scope>
    <source>
        <strain evidence="3">SGP5-SGP5p</strain>
        <tissue evidence="3">Aerial part</tissue>
    </source>
</reference>
<dbReference type="InterPro" id="IPR025836">
    <property type="entry name" value="Zn_knuckle_CX2CX4HX4C"/>
</dbReference>
<gene>
    <name evidence="3" type="ORF">Cgig2_006862</name>
</gene>
<dbReference type="Pfam" id="PF14392">
    <property type="entry name" value="zf-CCHC_4"/>
    <property type="match status" value="1"/>
</dbReference>
<dbReference type="InterPro" id="IPR036691">
    <property type="entry name" value="Endo/exonu/phosph_ase_sf"/>
</dbReference>
<proteinExistence type="predicted"/>
<evidence type="ECO:0000313" key="3">
    <source>
        <dbReference type="EMBL" id="KAJ8432160.1"/>
    </source>
</evidence>
<dbReference type="EMBL" id="JAKOGI010000630">
    <property type="protein sequence ID" value="KAJ8432160.1"/>
    <property type="molecule type" value="Genomic_DNA"/>
</dbReference>
<keyword evidence="4" id="KW-1185">Reference proteome</keyword>
<dbReference type="Pfam" id="PF14111">
    <property type="entry name" value="DUF4283"/>
    <property type="match status" value="1"/>
</dbReference>
<name>A0A9Q1JWH6_9CARY</name>